<evidence type="ECO:0000256" key="5">
    <source>
        <dbReference type="PROSITE-ProRule" id="PRU00288"/>
    </source>
</evidence>
<dbReference type="CDD" id="cd08204">
    <property type="entry name" value="ArfGap"/>
    <property type="match status" value="1"/>
</dbReference>
<gene>
    <name evidence="8" type="ORF">INT47_006952</name>
</gene>
<dbReference type="Pfam" id="PF01412">
    <property type="entry name" value="ArfGap"/>
    <property type="match status" value="1"/>
</dbReference>
<dbReference type="SUPFAM" id="SSF57863">
    <property type="entry name" value="ArfGap/RecO-like zinc finger"/>
    <property type="match status" value="1"/>
</dbReference>
<accession>A0A8H7QRL5</accession>
<dbReference type="EMBL" id="JAEPRD010000136">
    <property type="protein sequence ID" value="KAG2197005.1"/>
    <property type="molecule type" value="Genomic_DNA"/>
</dbReference>
<name>A0A8H7QRL5_9FUNG</name>
<keyword evidence="4" id="KW-0862">Zinc</keyword>
<feature type="domain" description="Arf-GAP" evidence="7">
    <location>
        <begin position="14"/>
        <end position="137"/>
    </location>
</feature>
<evidence type="ECO:0000256" key="6">
    <source>
        <dbReference type="SAM" id="MobiDB-lite"/>
    </source>
</evidence>
<dbReference type="PANTHER" id="PTHR45705">
    <property type="entry name" value="FI20236P1"/>
    <property type="match status" value="1"/>
</dbReference>
<protein>
    <recommendedName>
        <fullName evidence="7">Arf-GAP domain-containing protein</fullName>
    </recommendedName>
</protein>
<dbReference type="AlphaFoldDB" id="A0A8H7QRL5"/>
<dbReference type="FunFam" id="1.10.220.150:FF:000009">
    <property type="entry name" value="stromal membrane-associated protein 1 isoform X1"/>
    <property type="match status" value="1"/>
</dbReference>
<dbReference type="PRINTS" id="PR00405">
    <property type="entry name" value="REVINTRACTNG"/>
</dbReference>
<evidence type="ECO:0000313" key="9">
    <source>
        <dbReference type="Proteomes" id="UP000603453"/>
    </source>
</evidence>
<feature type="compositionally biased region" description="Low complexity" evidence="6">
    <location>
        <begin position="161"/>
        <end position="184"/>
    </location>
</feature>
<organism evidence="8 9">
    <name type="scientific">Mucor saturninus</name>
    <dbReference type="NCBI Taxonomy" id="64648"/>
    <lineage>
        <taxon>Eukaryota</taxon>
        <taxon>Fungi</taxon>
        <taxon>Fungi incertae sedis</taxon>
        <taxon>Mucoromycota</taxon>
        <taxon>Mucoromycotina</taxon>
        <taxon>Mucoromycetes</taxon>
        <taxon>Mucorales</taxon>
        <taxon>Mucorineae</taxon>
        <taxon>Mucoraceae</taxon>
        <taxon>Mucor</taxon>
    </lineage>
</organism>
<keyword evidence="9" id="KW-1185">Reference proteome</keyword>
<feature type="region of interest" description="Disordered" evidence="6">
    <location>
        <begin position="150"/>
        <end position="184"/>
    </location>
</feature>
<dbReference type="InterPro" id="IPR001164">
    <property type="entry name" value="ArfGAP_dom"/>
</dbReference>
<feature type="region of interest" description="Disordered" evidence="6">
    <location>
        <begin position="249"/>
        <end position="274"/>
    </location>
</feature>
<sequence length="274" mass="30768">MREKQSKATQERHERMLNELFKLPGNDRCADCTAKNPRWASYSLGIFLCIRCGSLHRKMGTHISKVKSVSMDRWTLQEIQHMTKLGGNTVINNSMNPNPSKHCLPIALDDDHAMERYVRDKWEKKSFMETSVNNNDMQTGITQPIEDSSMSITSLQQKGDSSTSISTTDMSTPSLSSTNSSLLSSPTMQFAGRVATETSNSVNPFLKNNLYNPFATISSFSNPVTPPSNNPFTQQQHFVQSPFDISYNTSGNSYFSQNNTPNNNTGSRHNPFYQ</sequence>
<keyword evidence="3 5" id="KW-0863">Zinc-finger</keyword>
<evidence type="ECO:0000256" key="2">
    <source>
        <dbReference type="ARBA" id="ARBA00022723"/>
    </source>
</evidence>
<dbReference type="InterPro" id="IPR038508">
    <property type="entry name" value="ArfGAP_dom_sf"/>
</dbReference>
<evidence type="ECO:0000313" key="8">
    <source>
        <dbReference type="EMBL" id="KAG2197005.1"/>
    </source>
</evidence>
<evidence type="ECO:0000256" key="3">
    <source>
        <dbReference type="ARBA" id="ARBA00022771"/>
    </source>
</evidence>
<dbReference type="Gene3D" id="1.10.220.150">
    <property type="entry name" value="Arf GTPase activating protein"/>
    <property type="match status" value="1"/>
</dbReference>
<dbReference type="GO" id="GO:0008270">
    <property type="term" value="F:zinc ion binding"/>
    <property type="evidence" value="ECO:0007669"/>
    <property type="project" value="UniProtKB-KW"/>
</dbReference>
<dbReference type="GO" id="GO:0005737">
    <property type="term" value="C:cytoplasm"/>
    <property type="evidence" value="ECO:0007669"/>
    <property type="project" value="TreeGrafter"/>
</dbReference>
<dbReference type="GO" id="GO:0005096">
    <property type="term" value="F:GTPase activator activity"/>
    <property type="evidence" value="ECO:0007669"/>
    <property type="project" value="UniProtKB-KW"/>
</dbReference>
<feature type="compositionally biased region" description="Polar residues" evidence="6">
    <location>
        <begin position="150"/>
        <end position="160"/>
    </location>
</feature>
<reference evidence="8" key="1">
    <citation type="submission" date="2020-12" db="EMBL/GenBank/DDBJ databases">
        <title>Metabolic potential, ecology and presence of endohyphal bacteria is reflected in genomic diversity of Mucoromycotina.</title>
        <authorList>
            <person name="Muszewska A."/>
            <person name="Okrasinska A."/>
            <person name="Steczkiewicz K."/>
            <person name="Drgas O."/>
            <person name="Orlowska M."/>
            <person name="Perlinska-Lenart U."/>
            <person name="Aleksandrzak-Piekarczyk T."/>
            <person name="Szatraj K."/>
            <person name="Zielenkiewicz U."/>
            <person name="Pilsyk S."/>
            <person name="Malc E."/>
            <person name="Mieczkowski P."/>
            <person name="Kruszewska J.S."/>
            <person name="Biernat P."/>
            <person name="Pawlowska J."/>
        </authorList>
    </citation>
    <scope>NUCLEOTIDE SEQUENCE</scope>
    <source>
        <strain evidence="8">WA0000017839</strain>
    </source>
</reference>
<evidence type="ECO:0000256" key="4">
    <source>
        <dbReference type="ARBA" id="ARBA00022833"/>
    </source>
</evidence>
<dbReference type="InterPro" id="IPR037278">
    <property type="entry name" value="ARFGAP/RecO"/>
</dbReference>
<dbReference type="Proteomes" id="UP000603453">
    <property type="component" value="Unassembled WGS sequence"/>
</dbReference>
<evidence type="ECO:0000259" key="7">
    <source>
        <dbReference type="PROSITE" id="PS50115"/>
    </source>
</evidence>
<keyword evidence="1" id="KW-0343">GTPase activation</keyword>
<dbReference type="PROSITE" id="PS50115">
    <property type="entry name" value="ARFGAP"/>
    <property type="match status" value="1"/>
</dbReference>
<evidence type="ECO:0000256" key="1">
    <source>
        <dbReference type="ARBA" id="ARBA00022468"/>
    </source>
</evidence>
<comment type="caution">
    <text evidence="8">The sequence shown here is derived from an EMBL/GenBank/DDBJ whole genome shotgun (WGS) entry which is preliminary data.</text>
</comment>
<keyword evidence="2" id="KW-0479">Metal-binding</keyword>
<dbReference type="OrthoDB" id="10266696at2759"/>
<dbReference type="SMART" id="SM00105">
    <property type="entry name" value="ArfGap"/>
    <property type="match status" value="1"/>
</dbReference>
<dbReference type="InterPro" id="IPR051718">
    <property type="entry name" value="ARF_GTPase-activating"/>
</dbReference>
<dbReference type="PANTHER" id="PTHR45705:SF1">
    <property type="entry name" value="FI20236P1"/>
    <property type="match status" value="1"/>
</dbReference>
<proteinExistence type="predicted"/>